<proteinExistence type="predicted"/>
<sequence length="67" mass="8094">MYFTYQYMQLMLFMITIVVYLAFHICLNKKHFLANFSKVKFCPHKAKVDYFLQHTMPYFCPALLLST</sequence>
<accession>A0A059BB44</accession>
<keyword evidence="1" id="KW-0472">Membrane</keyword>
<name>A0A059BB44_EUCGR</name>
<dbReference type="Gramene" id="KCW62885">
    <property type="protein sequence ID" value="KCW62885"/>
    <property type="gene ID" value="EUGRSUZ_G00477"/>
</dbReference>
<dbReference type="AlphaFoldDB" id="A0A059BB44"/>
<feature type="transmembrane region" description="Helical" evidence="1">
    <location>
        <begin position="6"/>
        <end position="27"/>
    </location>
</feature>
<organism evidence="2">
    <name type="scientific">Eucalyptus grandis</name>
    <name type="common">Flooded gum</name>
    <dbReference type="NCBI Taxonomy" id="71139"/>
    <lineage>
        <taxon>Eukaryota</taxon>
        <taxon>Viridiplantae</taxon>
        <taxon>Streptophyta</taxon>
        <taxon>Embryophyta</taxon>
        <taxon>Tracheophyta</taxon>
        <taxon>Spermatophyta</taxon>
        <taxon>Magnoliopsida</taxon>
        <taxon>eudicotyledons</taxon>
        <taxon>Gunneridae</taxon>
        <taxon>Pentapetalae</taxon>
        <taxon>rosids</taxon>
        <taxon>malvids</taxon>
        <taxon>Myrtales</taxon>
        <taxon>Myrtaceae</taxon>
        <taxon>Myrtoideae</taxon>
        <taxon>Eucalypteae</taxon>
        <taxon>Eucalyptus</taxon>
    </lineage>
</organism>
<dbReference type="InParanoid" id="A0A059BB44"/>
<protein>
    <submittedName>
        <fullName evidence="2">Uncharacterized protein</fullName>
    </submittedName>
</protein>
<keyword evidence="1" id="KW-0812">Transmembrane</keyword>
<keyword evidence="1" id="KW-1133">Transmembrane helix</keyword>
<evidence type="ECO:0000256" key="1">
    <source>
        <dbReference type="SAM" id="Phobius"/>
    </source>
</evidence>
<gene>
    <name evidence="2" type="ORF">EUGRSUZ_G00477</name>
</gene>
<dbReference type="EMBL" id="KK198759">
    <property type="protein sequence ID" value="KCW62885.1"/>
    <property type="molecule type" value="Genomic_DNA"/>
</dbReference>
<reference evidence="2" key="1">
    <citation type="submission" date="2013-07" db="EMBL/GenBank/DDBJ databases">
        <title>The genome of Eucalyptus grandis.</title>
        <authorList>
            <person name="Schmutz J."/>
            <person name="Hayes R."/>
            <person name="Myburg A."/>
            <person name="Tuskan G."/>
            <person name="Grattapaglia D."/>
            <person name="Rokhsar D.S."/>
        </authorList>
    </citation>
    <scope>NUCLEOTIDE SEQUENCE</scope>
    <source>
        <tissue evidence="2">Leaf extractions</tissue>
    </source>
</reference>
<evidence type="ECO:0000313" key="2">
    <source>
        <dbReference type="EMBL" id="KCW62885.1"/>
    </source>
</evidence>